<evidence type="ECO:0000313" key="3">
    <source>
        <dbReference type="Proteomes" id="UP001139414"/>
    </source>
</evidence>
<name>A0A9X1LJ41_9FLAO</name>
<gene>
    <name evidence="2" type="ORF">LGQ90_08680</name>
</gene>
<dbReference type="CDD" id="cd00761">
    <property type="entry name" value="Glyco_tranf_GTA_type"/>
    <property type="match status" value="1"/>
</dbReference>
<reference evidence="2" key="1">
    <citation type="submission" date="2021-10" db="EMBL/GenBank/DDBJ databases">
        <title>Gramella sp. ASW11-100T, isolated from marine sediment.</title>
        <authorList>
            <person name="Xia C."/>
        </authorList>
    </citation>
    <scope>NUCLEOTIDE SEQUENCE</scope>
    <source>
        <strain evidence="2">ASW11-100</strain>
    </source>
</reference>
<proteinExistence type="predicted"/>
<feature type="domain" description="Glycosyltransferase 2-like" evidence="1">
    <location>
        <begin position="40"/>
        <end position="144"/>
    </location>
</feature>
<evidence type="ECO:0000259" key="1">
    <source>
        <dbReference type="Pfam" id="PF00535"/>
    </source>
</evidence>
<sequence>MTLYQIKRFYHLYFSYNTFLTTLQKIYHILEKKEFEDAVTIIITSSGRKEYLVQTITSLRKNLISKRKVYWYIIDDNPVSNETQKYIRSMNFDKIILNKKNRGLGYSLNRIYRSVFTKYIFHCEDDWEFLNEINLDLIISQLKSKEQLILNRKQPQKEAPDLINGEAYLRRYYSFNPHLVKYKSILKILPFSNKSTERTFSDRARENSINSRIYKYNKIVFVSHIGEKRTVKKY</sequence>
<dbReference type="AlphaFoldDB" id="A0A9X1LJ41"/>
<comment type="caution">
    <text evidence="2">The sequence shown here is derived from an EMBL/GenBank/DDBJ whole genome shotgun (WGS) entry which is preliminary data.</text>
</comment>
<dbReference type="Proteomes" id="UP001139414">
    <property type="component" value="Unassembled WGS sequence"/>
</dbReference>
<evidence type="ECO:0000313" key="2">
    <source>
        <dbReference type="EMBL" id="MCB7481331.1"/>
    </source>
</evidence>
<organism evidence="2 3">
    <name type="scientific">Christiangramia sediminis</name>
    <dbReference type="NCBI Taxonomy" id="2881336"/>
    <lineage>
        <taxon>Bacteria</taxon>
        <taxon>Pseudomonadati</taxon>
        <taxon>Bacteroidota</taxon>
        <taxon>Flavobacteriia</taxon>
        <taxon>Flavobacteriales</taxon>
        <taxon>Flavobacteriaceae</taxon>
        <taxon>Christiangramia</taxon>
    </lineage>
</organism>
<dbReference type="Gene3D" id="3.90.550.10">
    <property type="entry name" value="Spore Coat Polysaccharide Biosynthesis Protein SpsA, Chain A"/>
    <property type="match status" value="1"/>
</dbReference>
<dbReference type="SUPFAM" id="SSF53448">
    <property type="entry name" value="Nucleotide-diphospho-sugar transferases"/>
    <property type="match status" value="1"/>
</dbReference>
<accession>A0A9X1LJ41</accession>
<dbReference type="InterPro" id="IPR029044">
    <property type="entry name" value="Nucleotide-diphossugar_trans"/>
</dbReference>
<dbReference type="Pfam" id="PF00535">
    <property type="entry name" value="Glycos_transf_2"/>
    <property type="match status" value="1"/>
</dbReference>
<dbReference type="RefSeq" id="WP_229340169.1">
    <property type="nucleotide sequence ID" value="NZ_JAJBZG010000004.1"/>
</dbReference>
<keyword evidence="3" id="KW-1185">Reference proteome</keyword>
<dbReference type="InterPro" id="IPR001173">
    <property type="entry name" value="Glyco_trans_2-like"/>
</dbReference>
<dbReference type="EMBL" id="JAJBZG010000004">
    <property type="protein sequence ID" value="MCB7481331.1"/>
    <property type="molecule type" value="Genomic_DNA"/>
</dbReference>
<protein>
    <submittedName>
        <fullName evidence="2">Glycosyltransferase family 2 protein</fullName>
    </submittedName>
</protein>